<evidence type="ECO:0000313" key="1">
    <source>
        <dbReference type="EMBL" id="RUT67121.1"/>
    </source>
</evidence>
<sequence>MADVIVMSDALFRWLDISVKNESYEEINTGFDVSLEKLKKFNFINDDYLSVSSLYKEALNKASNIFNDKLKSSYFEKAKAGINEE</sequence>
<dbReference type="EMBL" id="NRQY01000001">
    <property type="protein sequence ID" value="RUT67121.1"/>
    <property type="molecule type" value="Genomic_DNA"/>
</dbReference>
<organism evidence="1 2">
    <name type="scientific">Morganella morganii</name>
    <name type="common">Proteus morganii</name>
    <dbReference type="NCBI Taxonomy" id="582"/>
    <lineage>
        <taxon>Bacteria</taxon>
        <taxon>Pseudomonadati</taxon>
        <taxon>Pseudomonadota</taxon>
        <taxon>Gammaproteobacteria</taxon>
        <taxon>Enterobacterales</taxon>
        <taxon>Morganellaceae</taxon>
        <taxon>Morganella</taxon>
    </lineage>
</organism>
<accession>A0A433ZYC1</accession>
<dbReference type="Proteomes" id="UP000286908">
    <property type="component" value="Unassembled WGS sequence"/>
</dbReference>
<dbReference type="AlphaFoldDB" id="A0A433ZYC1"/>
<proteinExistence type="predicted"/>
<protein>
    <submittedName>
        <fullName evidence="1">Uncharacterized protein</fullName>
    </submittedName>
</protein>
<comment type="caution">
    <text evidence="1">The sequence shown here is derived from an EMBL/GenBank/DDBJ whole genome shotgun (WGS) entry which is preliminary data.</text>
</comment>
<gene>
    <name evidence="1" type="ORF">CKG00_12640</name>
</gene>
<reference evidence="1 2" key="1">
    <citation type="submission" date="2017-08" db="EMBL/GenBank/DDBJ databases">
        <title>Draft genome sequence of pheromone producing symbiont Morganella morganii, of the female New Zealand grass grub Costelytra giveni.</title>
        <authorList>
            <person name="Laugraud A."/>
            <person name="Young S.D."/>
            <person name="Hurst M.H."/>
        </authorList>
    </citation>
    <scope>NUCLEOTIDE SEQUENCE [LARGE SCALE GENOMIC DNA]</scope>
    <source>
        <strain evidence="1 2">MMsCG</strain>
    </source>
</reference>
<evidence type="ECO:0000313" key="2">
    <source>
        <dbReference type="Proteomes" id="UP000286908"/>
    </source>
</evidence>
<name>A0A433ZYC1_MORMO</name>